<keyword evidence="3" id="KW-0970">Cilium biogenesis/degradation</keyword>
<evidence type="ECO:0000313" key="8">
    <source>
        <dbReference type="EMBL" id="CAG9330564.1"/>
    </source>
</evidence>
<dbReference type="GO" id="GO:0036038">
    <property type="term" value="C:MKS complex"/>
    <property type="evidence" value="ECO:0007669"/>
    <property type="project" value="TreeGrafter"/>
</dbReference>
<dbReference type="PANTHER" id="PTHR12968">
    <property type="entry name" value="B9 DOMAIN-CONTAINING"/>
    <property type="match status" value="1"/>
</dbReference>
<evidence type="ECO:0000256" key="4">
    <source>
        <dbReference type="ARBA" id="ARBA00023212"/>
    </source>
</evidence>
<dbReference type="AlphaFoldDB" id="A0AAU9K9E1"/>
<evidence type="ECO:0000256" key="6">
    <source>
        <dbReference type="ARBA" id="ARBA00038411"/>
    </source>
</evidence>
<accession>A0AAU9K9E1</accession>
<dbReference type="PANTHER" id="PTHR12968:SF1">
    <property type="entry name" value="B9 DOMAIN-CONTAINING PROTEIN 1"/>
    <property type="match status" value="1"/>
</dbReference>
<keyword evidence="9" id="KW-1185">Reference proteome</keyword>
<dbReference type="InterPro" id="IPR010796">
    <property type="entry name" value="C2_B9-type_dom"/>
</dbReference>
<name>A0AAU9K9E1_9CILI</name>
<comment type="similarity">
    <text evidence="6">Belongs to the B9D family.</text>
</comment>
<evidence type="ECO:0000313" key="9">
    <source>
        <dbReference type="Proteomes" id="UP001162131"/>
    </source>
</evidence>
<gene>
    <name evidence="8" type="ORF">BSTOLATCC_MIC51146</name>
</gene>
<evidence type="ECO:0000256" key="5">
    <source>
        <dbReference type="ARBA" id="ARBA00023273"/>
    </source>
</evidence>
<dbReference type="GO" id="GO:0060271">
    <property type="term" value="P:cilium assembly"/>
    <property type="evidence" value="ECO:0007669"/>
    <property type="project" value="TreeGrafter"/>
</dbReference>
<keyword evidence="4" id="KW-0206">Cytoskeleton</keyword>
<dbReference type="EMBL" id="CAJZBQ010000051">
    <property type="protein sequence ID" value="CAG9330564.1"/>
    <property type="molecule type" value="Genomic_DNA"/>
</dbReference>
<sequence>MDQTDPNRPNRFLPKKDDFVYGDSSTYFQPQGPDVTQHPILQPEIPGQELFDIYKRPPSPKLILPDDSYFYINVSGQIEYADFQGVDSLFMKYDFVAGPEWQIIYGQKSGGSQTAYKARGSNRRLVWNFPFNLGFRSTNLKGWPQLIITCIGGDFLGREVIKGYGNGHIPTQPGRHERTLYMYRPKSSSILVNFIGALKGKLAELIDPPSTLGMADGREVTRMESGGSVKIVFQVSQTNMEKFGYSVKSIS</sequence>
<proteinExistence type="inferred from homology"/>
<dbReference type="PROSITE" id="PS51381">
    <property type="entry name" value="C2_B9"/>
    <property type="match status" value="1"/>
</dbReference>
<organism evidence="8 9">
    <name type="scientific">Blepharisma stoltei</name>
    <dbReference type="NCBI Taxonomy" id="1481888"/>
    <lineage>
        <taxon>Eukaryota</taxon>
        <taxon>Sar</taxon>
        <taxon>Alveolata</taxon>
        <taxon>Ciliophora</taxon>
        <taxon>Postciliodesmatophora</taxon>
        <taxon>Heterotrichea</taxon>
        <taxon>Heterotrichida</taxon>
        <taxon>Blepharismidae</taxon>
        <taxon>Blepharisma</taxon>
    </lineage>
</organism>
<keyword evidence="2" id="KW-0963">Cytoplasm</keyword>
<reference evidence="8" key="1">
    <citation type="submission" date="2021-09" db="EMBL/GenBank/DDBJ databases">
        <authorList>
            <consortium name="AG Swart"/>
            <person name="Singh M."/>
            <person name="Singh A."/>
            <person name="Seah K."/>
            <person name="Emmerich C."/>
        </authorList>
    </citation>
    <scope>NUCLEOTIDE SEQUENCE</scope>
    <source>
        <strain evidence="8">ATCC30299</strain>
    </source>
</reference>
<evidence type="ECO:0000256" key="3">
    <source>
        <dbReference type="ARBA" id="ARBA00022794"/>
    </source>
</evidence>
<evidence type="ECO:0000256" key="1">
    <source>
        <dbReference type="ARBA" id="ARBA00004120"/>
    </source>
</evidence>
<dbReference type="Proteomes" id="UP001162131">
    <property type="component" value="Unassembled WGS sequence"/>
</dbReference>
<protein>
    <recommendedName>
        <fullName evidence="7">B9 domain-containing protein 1</fullName>
    </recommendedName>
</protein>
<evidence type="ECO:0000256" key="2">
    <source>
        <dbReference type="ARBA" id="ARBA00022490"/>
    </source>
</evidence>
<dbReference type="Pfam" id="PF07162">
    <property type="entry name" value="B9-C2"/>
    <property type="match status" value="1"/>
</dbReference>
<comment type="caution">
    <text evidence="8">The sequence shown here is derived from an EMBL/GenBank/DDBJ whole genome shotgun (WGS) entry which is preliminary data.</text>
</comment>
<keyword evidence="5" id="KW-0966">Cell projection</keyword>
<comment type="subcellular location">
    <subcellularLocation>
        <location evidence="1">Cytoplasm</location>
        <location evidence="1">Cytoskeleton</location>
        <location evidence="1">Cilium basal body</location>
    </subcellularLocation>
</comment>
<evidence type="ECO:0000256" key="7">
    <source>
        <dbReference type="ARBA" id="ARBA00039274"/>
    </source>
</evidence>